<comment type="subcellular location">
    <subcellularLocation>
        <location evidence="1">Cell membrane</location>
        <topology evidence="1">Multi-pass membrane protein</topology>
    </subcellularLocation>
</comment>
<dbReference type="GO" id="GO:0005886">
    <property type="term" value="C:plasma membrane"/>
    <property type="evidence" value="ECO:0007669"/>
    <property type="project" value="UniProtKB-SubCell"/>
</dbReference>
<keyword evidence="4 5" id="KW-0472">Membrane</keyword>
<evidence type="ECO:0000313" key="7">
    <source>
        <dbReference type="EMBL" id="TWE11572.1"/>
    </source>
</evidence>
<feature type="transmembrane region" description="Helical" evidence="5">
    <location>
        <begin position="168"/>
        <end position="186"/>
    </location>
</feature>
<feature type="domain" description="Major facilitator superfamily (MFS) profile" evidence="6">
    <location>
        <begin position="1"/>
        <end position="411"/>
    </location>
</feature>
<evidence type="ECO:0000256" key="4">
    <source>
        <dbReference type="ARBA" id="ARBA00023136"/>
    </source>
</evidence>
<feature type="transmembrane region" description="Helical" evidence="5">
    <location>
        <begin position="385"/>
        <end position="404"/>
    </location>
</feature>
<feature type="transmembrane region" description="Helical" evidence="5">
    <location>
        <begin position="16"/>
        <end position="37"/>
    </location>
</feature>
<evidence type="ECO:0000256" key="2">
    <source>
        <dbReference type="ARBA" id="ARBA00022692"/>
    </source>
</evidence>
<dbReference type="EMBL" id="VIVQ01000001">
    <property type="protein sequence ID" value="TWE11572.1"/>
    <property type="molecule type" value="Genomic_DNA"/>
</dbReference>
<keyword evidence="3 5" id="KW-1133">Transmembrane helix</keyword>
<dbReference type="RefSeq" id="WP_170226327.1">
    <property type="nucleotide sequence ID" value="NZ_VIVQ01000001.1"/>
</dbReference>
<evidence type="ECO:0000313" key="8">
    <source>
        <dbReference type="Proteomes" id="UP000318297"/>
    </source>
</evidence>
<comment type="caution">
    <text evidence="7">The sequence shown here is derived from an EMBL/GenBank/DDBJ whole genome shotgun (WGS) entry which is preliminary data.</text>
</comment>
<dbReference type="Proteomes" id="UP000318297">
    <property type="component" value="Unassembled WGS sequence"/>
</dbReference>
<reference evidence="7 8" key="1">
    <citation type="submission" date="2019-06" db="EMBL/GenBank/DDBJ databases">
        <title>Sequencing the genomes of 1000 actinobacteria strains.</title>
        <authorList>
            <person name="Klenk H.-P."/>
        </authorList>
    </citation>
    <scope>NUCLEOTIDE SEQUENCE [LARGE SCALE GENOMIC DNA]</scope>
    <source>
        <strain evidence="7 8">DSM 19560</strain>
    </source>
</reference>
<dbReference type="Gene3D" id="1.20.1250.20">
    <property type="entry name" value="MFS general substrate transporter like domains"/>
    <property type="match status" value="1"/>
</dbReference>
<evidence type="ECO:0000256" key="3">
    <source>
        <dbReference type="ARBA" id="ARBA00022989"/>
    </source>
</evidence>
<accession>A0A561E7I7</accession>
<feature type="transmembrane region" description="Helical" evidence="5">
    <location>
        <begin position="78"/>
        <end position="97"/>
    </location>
</feature>
<dbReference type="InterPro" id="IPR011701">
    <property type="entry name" value="MFS"/>
</dbReference>
<dbReference type="AlphaFoldDB" id="A0A561E7I7"/>
<protein>
    <submittedName>
        <fullName evidence="7">DHA3 family tetracycline resistance protein-like MFS transporter</fullName>
    </submittedName>
</protein>
<dbReference type="PANTHER" id="PTHR23530">
    <property type="entry name" value="TRANSPORT PROTEIN-RELATED"/>
    <property type="match status" value="1"/>
</dbReference>
<feature type="transmembrane region" description="Helical" evidence="5">
    <location>
        <begin position="49"/>
        <end position="71"/>
    </location>
</feature>
<dbReference type="InterPro" id="IPR053160">
    <property type="entry name" value="MFS_DHA3_Transporter"/>
</dbReference>
<keyword evidence="2 5" id="KW-0812">Transmembrane</keyword>
<dbReference type="CDD" id="cd06174">
    <property type="entry name" value="MFS"/>
    <property type="match status" value="1"/>
</dbReference>
<gene>
    <name evidence="7" type="ORF">BKA23_0346</name>
</gene>
<dbReference type="PANTHER" id="PTHR23530:SF1">
    <property type="entry name" value="PERMEASE, MAJOR FACILITATOR SUPERFAMILY-RELATED"/>
    <property type="match status" value="1"/>
</dbReference>
<name>A0A561E7I7_9MICO</name>
<feature type="transmembrane region" description="Helical" evidence="5">
    <location>
        <begin position="103"/>
        <end position="125"/>
    </location>
</feature>
<organism evidence="7 8">
    <name type="scientific">Rudaeicoccus suwonensis</name>
    <dbReference type="NCBI Taxonomy" id="657409"/>
    <lineage>
        <taxon>Bacteria</taxon>
        <taxon>Bacillati</taxon>
        <taxon>Actinomycetota</taxon>
        <taxon>Actinomycetes</taxon>
        <taxon>Micrococcales</taxon>
        <taxon>Dermacoccaceae</taxon>
        <taxon>Rudaeicoccus</taxon>
    </lineage>
</organism>
<feature type="transmembrane region" description="Helical" evidence="5">
    <location>
        <begin position="146"/>
        <end position="162"/>
    </location>
</feature>
<evidence type="ECO:0000256" key="1">
    <source>
        <dbReference type="ARBA" id="ARBA00004651"/>
    </source>
</evidence>
<evidence type="ECO:0000259" key="6">
    <source>
        <dbReference type="PROSITE" id="PS50850"/>
    </source>
</evidence>
<proteinExistence type="predicted"/>
<dbReference type="GO" id="GO:0022857">
    <property type="term" value="F:transmembrane transporter activity"/>
    <property type="evidence" value="ECO:0007669"/>
    <property type="project" value="InterPro"/>
</dbReference>
<feature type="transmembrane region" description="Helical" evidence="5">
    <location>
        <begin position="300"/>
        <end position="330"/>
    </location>
</feature>
<dbReference type="PROSITE" id="PS50850">
    <property type="entry name" value="MFS"/>
    <property type="match status" value="1"/>
</dbReference>
<dbReference type="InterPro" id="IPR020846">
    <property type="entry name" value="MFS_dom"/>
</dbReference>
<dbReference type="Pfam" id="PF07690">
    <property type="entry name" value="MFS_1"/>
    <property type="match status" value="1"/>
</dbReference>
<evidence type="ECO:0000256" key="5">
    <source>
        <dbReference type="SAM" id="Phobius"/>
    </source>
</evidence>
<dbReference type="InterPro" id="IPR036259">
    <property type="entry name" value="MFS_trans_sf"/>
</dbReference>
<sequence>MPLFIGRRPLPARTAYLWWEGSWSLLQTVAFTLTLLYQVQVVHLNPAQLLLVGAVMEAACFLFEIPTSIVADVYSRRLSALIGAVVVGAGILLQGIFPSFWPIMLAQVIWGLGFTFISGAVDAWITDEIGADAVQPLFTRYQQQHLALTFIGILIAGALAQVDLRLPMLVAGAGYLMLAIVMAPLMPETRFERTASSDRPTWALMKDTFRVGLHAARRPGVVRSLTIVALIAGASSEVFDRLWTIHIFDAFHLPATGALHSTTTWFTLFALIGALISLAASLVANNLAADRINALHPHRLLAALTLVQAGGVIGFAIVGSLWPALIAMWIRDAASNITYPVQSAWLNRNIDSQARSTTISITSQADALGQVVGGPTLGALANRTSVSTAITVAGLLLTPVAMIYTRIRPSRPTATETQP</sequence>
<dbReference type="SUPFAM" id="SSF103473">
    <property type="entry name" value="MFS general substrate transporter"/>
    <property type="match status" value="1"/>
</dbReference>
<keyword evidence="8" id="KW-1185">Reference proteome</keyword>
<feature type="transmembrane region" description="Helical" evidence="5">
    <location>
        <begin position="265"/>
        <end position="288"/>
    </location>
</feature>